<dbReference type="GO" id="GO:0022857">
    <property type="term" value="F:transmembrane transporter activity"/>
    <property type="evidence" value="ECO:0007669"/>
    <property type="project" value="UniProtKB-ARBA"/>
</dbReference>
<keyword evidence="2" id="KW-0813">Transport</keyword>
<dbReference type="GO" id="GO:0005524">
    <property type="term" value="F:ATP binding"/>
    <property type="evidence" value="ECO:0007669"/>
    <property type="project" value="UniProtKB-KW"/>
</dbReference>
<dbReference type="Proteomes" id="UP000195129">
    <property type="component" value="Unassembled WGS sequence"/>
</dbReference>
<dbReference type="InterPro" id="IPR003593">
    <property type="entry name" value="AAA+_ATPase"/>
</dbReference>
<proteinExistence type="inferred from homology"/>
<dbReference type="PANTHER" id="PTHR42798">
    <property type="entry name" value="LIPOPROTEIN-RELEASING SYSTEM ATP-BINDING PROTEIN LOLD"/>
    <property type="match status" value="1"/>
</dbReference>
<dbReference type="Gene3D" id="3.40.50.300">
    <property type="entry name" value="P-loop containing nucleotide triphosphate hydrolases"/>
    <property type="match status" value="1"/>
</dbReference>
<evidence type="ECO:0000259" key="5">
    <source>
        <dbReference type="PROSITE" id="PS50893"/>
    </source>
</evidence>
<keyword evidence="3" id="KW-0547">Nucleotide-binding</keyword>
<reference evidence="6 7" key="1">
    <citation type="submission" date="2016-10" db="EMBL/GenBank/DDBJ databases">
        <title>Comparative genomics of Bacillus thuringiensis reveals a path to pathogens against multiple invertebrate hosts.</title>
        <authorList>
            <person name="Zheng J."/>
            <person name="Gao Q."/>
            <person name="Liu H."/>
            <person name="Peng D."/>
            <person name="Ruan L."/>
            <person name="Sun M."/>
        </authorList>
    </citation>
    <scope>NUCLEOTIDE SEQUENCE [LARGE SCALE GENOMIC DNA]</scope>
    <source>
        <strain evidence="6">BGSC 4CA1</strain>
    </source>
</reference>
<sequence length="237" mass="26425">MEVVRLENVVKTYGEGETQVQALKGINLSIHRGEFVTIVGASGSGKSTLLHILGGLDRPSSGNVFIGDENIYNYKDNELSIFRRRKVGFIFQFFNLIPVLNVQENIALPALLDEEQVDDHYLDEIIRILGLNERRDHLPSELSGGQQQRVSIGRSLINKPDIILADEPTGNLDTKNTKEVLNLLKVTAKKYNQTVILITHDPAIASNSDRIITITDGMIISDKKLVQNQEKCGGEEY</sequence>
<evidence type="ECO:0000256" key="3">
    <source>
        <dbReference type="ARBA" id="ARBA00022741"/>
    </source>
</evidence>
<keyword evidence="4 6" id="KW-0067">ATP-binding</keyword>
<dbReference type="PROSITE" id="PS00211">
    <property type="entry name" value="ABC_TRANSPORTER_1"/>
    <property type="match status" value="1"/>
</dbReference>
<comment type="caution">
    <text evidence="6">The sequence shown here is derived from an EMBL/GenBank/DDBJ whole genome shotgun (WGS) entry which is preliminary data.</text>
</comment>
<evidence type="ECO:0000256" key="1">
    <source>
        <dbReference type="ARBA" id="ARBA00005417"/>
    </source>
</evidence>
<dbReference type="PANTHER" id="PTHR42798:SF6">
    <property type="entry name" value="CELL DIVISION ATP-BINDING PROTEIN FTSE"/>
    <property type="match status" value="1"/>
</dbReference>
<dbReference type="InterPro" id="IPR027417">
    <property type="entry name" value="P-loop_NTPase"/>
</dbReference>
<evidence type="ECO:0000256" key="2">
    <source>
        <dbReference type="ARBA" id="ARBA00022448"/>
    </source>
</evidence>
<dbReference type="InterPro" id="IPR017871">
    <property type="entry name" value="ABC_transporter-like_CS"/>
</dbReference>
<organism evidence="6 7">
    <name type="scientific">Bacillus thuringiensis serovar yosoo</name>
    <dbReference type="NCBI Taxonomy" id="180848"/>
    <lineage>
        <taxon>Bacteria</taxon>
        <taxon>Bacillati</taxon>
        <taxon>Bacillota</taxon>
        <taxon>Bacilli</taxon>
        <taxon>Bacillales</taxon>
        <taxon>Bacillaceae</taxon>
        <taxon>Bacillus</taxon>
        <taxon>Bacillus cereus group</taxon>
    </lineage>
</organism>
<dbReference type="AlphaFoldDB" id="A0A9X6IG93"/>
<dbReference type="PROSITE" id="PS50893">
    <property type="entry name" value="ABC_TRANSPORTER_2"/>
    <property type="match status" value="1"/>
</dbReference>
<name>A0A9X6IG93_BACTU</name>
<dbReference type="RefSeq" id="WP_087965828.1">
    <property type="nucleotide sequence ID" value="NZ_NFDN01000047.1"/>
</dbReference>
<dbReference type="GO" id="GO:0098796">
    <property type="term" value="C:membrane protein complex"/>
    <property type="evidence" value="ECO:0007669"/>
    <property type="project" value="UniProtKB-ARBA"/>
</dbReference>
<gene>
    <name evidence="6" type="ORF">BK746_08675</name>
</gene>
<dbReference type="EMBL" id="NFDN01000047">
    <property type="protein sequence ID" value="OTY59988.1"/>
    <property type="molecule type" value="Genomic_DNA"/>
</dbReference>
<dbReference type="InterPro" id="IPR003439">
    <property type="entry name" value="ABC_transporter-like_ATP-bd"/>
</dbReference>
<dbReference type="SUPFAM" id="SSF52540">
    <property type="entry name" value="P-loop containing nucleoside triphosphate hydrolases"/>
    <property type="match status" value="1"/>
</dbReference>
<dbReference type="InterPro" id="IPR017911">
    <property type="entry name" value="MacB-like_ATP-bd"/>
</dbReference>
<dbReference type="CDD" id="cd03255">
    <property type="entry name" value="ABC_MJ0796_LolCDE_FtsE"/>
    <property type="match status" value="1"/>
</dbReference>
<protein>
    <submittedName>
        <fullName evidence="6">Peptide ABC transporter ATP-binding protein</fullName>
    </submittedName>
</protein>
<dbReference type="FunFam" id="3.40.50.300:FF:000032">
    <property type="entry name" value="Export ABC transporter ATP-binding protein"/>
    <property type="match status" value="1"/>
</dbReference>
<dbReference type="SMART" id="SM00382">
    <property type="entry name" value="AAA"/>
    <property type="match status" value="1"/>
</dbReference>
<evidence type="ECO:0000313" key="6">
    <source>
        <dbReference type="EMBL" id="OTY59988.1"/>
    </source>
</evidence>
<evidence type="ECO:0000256" key="4">
    <source>
        <dbReference type="ARBA" id="ARBA00022840"/>
    </source>
</evidence>
<accession>A0A9X6IG93</accession>
<comment type="similarity">
    <text evidence="1">Belongs to the ABC transporter superfamily.</text>
</comment>
<evidence type="ECO:0000313" key="7">
    <source>
        <dbReference type="Proteomes" id="UP000195129"/>
    </source>
</evidence>
<feature type="domain" description="ABC transporter" evidence="5">
    <location>
        <begin position="4"/>
        <end position="237"/>
    </location>
</feature>
<dbReference type="GO" id="GO:0016887">
    <property type="term" value="F:ATP hydrolysis activity"/>
    <property type="evidence" value="ECO:0007669"/>
    <property type="project" value="InterPro"/>
</dbReference>
<dbReference type="Pfam" id="PF00005">
    <property type="entry name" value="ABC_tran"/>
    <property type="match status" value="1"/>
</dbReference>